<reference evidence="2" key="1">
    <citation type="submission" date="2006-10" db="EMBL/GenBank/DDBJ databases">
        <authorList>
            <person name="Amadeo P."/>
            <person name="Zhao Q."/>
            <person name="Wortman J."/>
            <person name="Fraser-Liggett C."/>
            <person name="Carlton J."/>
        </authorList>
    </citation>
    <scope>NUCLEOTIDE SEQUENCE</scope>
    <source>
        <strain evidence="2">G3</strain>
    </source>
</reference>
<keyword evidence="3" id="KW-1185">Reference proteome</keyword>
<gene>
    <name evidence="2" type="ORF">TVAG_252490</name>
</gene>
<protein>
    <submittedName>
        <fullName evidence="2">Uncharacterized protein</fullName>
    </submittedName>
</protein>
<evidence type="ECO:0000256" key="1">
    <source>
        <dbReference type="SAM" id="MobiDB-lite"/>
    </source>
</evidence>
<dbReference type="VEuPathDB" id="TrichDB:TVAGG3_0845860"/>
<name>A2DVZ1_TRIV3</name>
<reference evidence="2" key="2">
    <citation type="journal article" date="2007" name="Science">
        <title>Draft genome sequence of the sexually transmitted pathogen Trichomonas vaginalis.</title>
        <authorList>
            <person name="Carlton J.M."/>
            <person name="Hirt R.P."/>
            <person name="Silva J.C."/>
            <person name="Delcher A.L."/>
            <person name="Schatz M."/>
            <person name="Zhao Q."/>
            <person name="Wortman J.R."/>
            <person name="Bidwell S.L."/>
            <person name="Alsmark U.C.M."/>
            <person name="Besteiro S."/>
            <person name="Sicheritz-Ponten T."/>
            <person name="Noel C.J."/>
            <person name="Dacks J.B."/>
            <person name="Foster P.G."/>
            <person name="Simillion C."/>
            <person name="Van de Peer Y."/>
            <person name="Miranda-Saavedra D."/>
            <person name="Barton G.J."/>
            <person name="Westrop G.D."/>
            <person name="Mueller S."/>
            <person name="Dessi D."/>
            <person name="Fiori P.L."/>
            <person name="Ren Q."/>
            <person name="Paulsen I."/>
            <person name="Zhang H."/>
            <person name="Bastida-Corcuera F.D."/>
            <person name="Simoes-Barbosa A."/>
            <person name="Brown M.T."/>
            <person name="Hayes R.D."/>
            <person name="Mukherjee M."/>
            <person name="Okumura C.Y."/>
            <person name="Schneider R."/>
            <person name="Smith A.J."/>
            <person name="Vanacova S."/>
            <person name="Villalvazo M."/>
            <person name="Haas B.J."/>
            <person name="Pertea M."/>
            <person name="Feldblyum T.V."/>
            <person name="Utterback T.R."/>
            <person name="Shu C.L."/>
            <person name="Osoegawa K."/>
            <person name="de Jong P.J."/>
            <person name="Hrdy I."/>
            <person name="Horvathova L."/>
            <person name="Zubacova Z."/>
            <person name="Dolezal P."/>
            <person name="Malik S.B."/>
            <person name="Logsdon J.M. Jr."/>
            <person name="Henze K."/>
            <person name="Gupta A."/>
            <person name="Wang C.C."/>
            <person name="Dunne R.L."/>
            <person name="Upcroft J.A."/>
            <person name="Upcroft P."/>
            <person name="White O."/>
            <person name="Salzberg S.L."/>
            <person name="Tang P."/>
            <person name="Chiu C.-H."/>
            <person name="Lee Y.-S."/>
            <person name="Embley T.M."/>
            <person name="Coombs G.H."/>
            <person name="Mottram J.C."/>
            <person name="Tachezy J."/>
            <person name="Fraser-Liggett C.M."/>
            <person name="Johnson P.J."/>
        </authorList>
    </citation>
    <scope>NUCLEOTIDE SEQUENCE [LARGE SCALE GENOMIC DNA]</scope>
    <source>
        <strain evidence="2">G3</strain>
    </source>
</reference>
<dbReference type="InParanoid" id="A2DVZ1"/>
<sequence>MRRHANSSKASRHGAHAVDEDDSDGNPNDQWTPEDPDVKEDYASNYSSDPEEVNYKKKRIRKKGRKAKFLVEQLMYDQQMMANQQSMMRLQSQQSTYLPNQPQISPMYPQQSYSWKQPRYLPELETVGKNHIPGIIDVVPRGQH</sequence>
<dbReference type="KEGG" id="tva:4773439"/>
<dbReference type="EMBL" id="DS113256">
    <property type="protein sequence ID" value="EAY15436.1"/>
    <property type="molecule type" value="Genomic_DNA"/>
</dbReference>
<dbReference type="Proteomes" id="UP000001542">
    <property type="component" value="Unassembled WGS sequence"/>
</dbReference>
<feature type="compositionally biased region" description="Basic residues" evidence="1">
    <location>
        <begin position="1"/>
        <end position="15"/>
    </location>
</feature>
<organism evidence="2 3">
    <name type="scientific">Trichomonas vaginalis (strain ATCC PRA-98 / G3)</name>
    <dbReference type="NCBI Taxonomy" id="412133"/>
    <lineage>
        <taxon>Eukaryota</taxon>
        <taxon>Metamonada</taxon>
        <taxon>Parabasalia</taxon>
        <taxon>Trichomonadida</taxon>
        <taxon>Trichomonadidae</taxon>
        <taxon>Trichomonas</taxon>
    </lineage>
</organism>
<accession>A2DVZ1</accession>
<evidence type="ECO:0000313" key="3">
    <source>
        <dbReference type="Proteomes" id="UP000001542"/>
    </source>
</evidence>
<feature type="compositionally biased region" description="Polar residues" evidence="1">
    <location>
        <begin position="96"/>
        <end position="109"/>
    </location>
</feature>
<feature type="region of interest" description="Disordered" evidence="1">
    <location>
        <begin position="86"/>
        <end position="109"/>
    </location>
</feature>
<evidence type="ECO:0000313" key="2">
    <source>
        <dbReference type="EMBL" id="EAY15436.1"/>
    </source>
</evidence>
<dbReference type="VEuPathDB" id="TrichDB:TVAG_252490"/>
<feature type="compositionally biased region" description="Low complexity" evidence="1">
    <location>
        <begin position="86"/>
        <end position="95"/>
    </location>
</feature>
<dbReference type="RefSeq" id="XP_001327659.1">
    <property type="nucleotide sequence ID" value="XM_001327624.1"/>
</dbReference>
<proteinExistence type="predicted"/>
<feature type="region of interest" description="Disordered" evidence="1">
    <location>
        <begin position="1"/>
        <end position="59"/>
    </location>
</feature>
<dbReference type="AlphaFoldDB" id="A2DVZ1"/>